<protein>
    <recommendedName>
        <fullName evidence="3">CCHC-type domain-containing protein</fullName>
    </recommendedName>
</protein>
<dbReference type="AlphaFoldDB" id="E9G9N5"/>
<dbReference type="InterPro" id="IPR001878">
    <property type="entry name" value="Znf_CCHC"/>
</dbReference>
<dbReference type="EMBL" id="GL732536">
    <property type="protein sequence ID" value="EFX83595.1"/>
    <property type="molecule type" value="Genomic_DNA"/>
</dbReference>
<feature type="region of interest" description="Disordered" evidence="2">
    <location>
        <begin position="211"/>
        <end position="244"/>
    </location>
</feature>
<evidence type="ECO:0000256" key="2">
    <source>
        <dbReference type="SAM" id="MobiDB-lite"/>
    </source>
</evidence>
<dbReference type="PANTHER" id="PTHR33198">
    <property type="entry name" value="ANK_REP_REGION DOMAIN-CONTAINING PROTEIN-RELATED"/>
    <property type="match status" value="1"/>
</dbReference>
<accession>E9G9N5</accession>
<feature type="domain" description="CCHC-type" evidence="3">
    <location>
        <begin position="272"/>
        <end position="285"/>
    </location>
</feature>
<dbReference type="PhylomeDB" id="E9G9N5"/>
<dbReference type="Proteomes" id="UP000000305">
    <property type="component" value="Unassembled WGS sequence"/>
</dbReference>
<evidence type="ECO:0000313" key="4">
    <source>
        <dbReference type="EMBL" id="EFX83595.1"/>
    </source>
</evidence>
<dbReference type="OMA" id="CGRRTHE"/>
<dbReference type="KEGG" id="dpx:DAPPUDRAFT_239600"/>
<keyword evidence="5" id="KW-1185">Reference proteome</keyword>
<dbReference type="OrthoDB" id="6377591at2759"/>
<keyword evidence="1" id="KW-0862">Zinc</keyword>
<dbReference type="Gene3D" id="4.10.60.10">
    <property type="entry name" value="Zinc finger, CCHC-type"/>
    <property type="match status" value="1"/>
</dbReference>
<evidence type="ECO:0000313" key="5">
    <source>
        <dbReference type="Proteomes" id="UP000000305"/>
    </source>
</evidence>
<feature type="compositionally biased region" description="Low complexity" evidence="2">
    <location>
        <begin position="224"/>
        <end position="234"/>
    </location>
</feature>
<evidence type="ECO:0000259" key="3">
    <source>
        <dbReference type="PROSITE" id="PS50158"/>
    </source>
</evidence>
<dbReference type="GO" id="GO:0008270">
    <property type="term" value="F:zinc ion binding"/>
    <property type="evidence" value="ECO:0007669"/>
    <property type="project" value="UniProtKB-KW"/>
</dbReference>
<dbReference type="STRING" id="6669.E9G9N5"/>
<sequence length="395" mass="43816">MAPAAKAFKPYGSPPRFDLDEFKDSFELWHAQWKIFLALSTIDTVLEAGERPEYKTNVLLSCLSKETLQAVLSMGLDDDELEDHEVIIQQLRDRCNAGRNRHVWRQQFAMKKQRANESADNWLCELRELASKCEFLKDCCSKCQPTRILGQIVFGVYDDDVRRKLLERGDKLKLDEAIDILRVAEAASTQAKNLTQGDAMAIQALSKSSYKKDKLNKSSKPQHKQQSSSFQQSQSKKDERSVKFDTSSKGFWNCGGETRHPRSECPANGKDCGKCGKTGHFRKVCNSSSNKKNTTPSAQTGCIGLEPESPAQVSGIGALELVRMNISPKEGSKSISLSVLPDTGAQIDAIPADLYHSEFSPIKLMPGETNTITAIGSRIVNLGHFTATICWPHGS</sequence>
<dbReference type="HOGENOM" id="CLU_058691_0_0_1"/>
<gene>
    <name evidence="4" type="ORF">DAPPUDRAFT_239600</name>
</gene>
<reference evidence="4 5" key="1">
    <citation type="journal article" date="2011" name="Science">
        <title>The ecoresponsive genome of Daphnia pulex.</title>
        <authorList>
            <person name="Colbourne J.K."/>
            <person name="Pfrender M.E."/>
            <person name="Gilbert D."/>
            <person name="Thomas W.K."/>
            <person name="Tucker A."/>
            <person name="Oakley T.H."/>
            <person name="Tokishita S."/>
            <person name="Aerts A."/>
            <person name="Arnold G.J."/>
            <person name="Basu M.K."/>
            <person name="Bauer D.J."/>
            <person name="Caceres C.E."/>
            <person name="Carmel L."/>
            <person name="Casola C."/>
            <person name="Choi J.H."/>
            <person name="Detter J.C."/>
            <person name="Dong Q."/>
            <person name="Dusheyko S."/>
            <person name="Eads B.D."/>
            <person name="Frohlich T."/>
            <person name="Geiler-Samerotte K.A."/>
            <person name="Gerlach D."/>
            <person name="Hatcher P."/>
            <person name="Jogdeo S."/>
            <person name="Krijgsveld J."/>
            <person name="Kriventseva E.V."/>
            <person name="Kultz D."/>
            <person name="Laforsch C."/>
            <person name="Lindquist E."/>
            <person name="Lopez J."/>
            <person name="Manak J.R."/>
            <person name="Muller J."/>
            <person name="Pangilinan J."/>
            <person name="Patwardhan R.P."/>
            <person name="Pitluck S."/>
            <person name="Pritham E.J."/>
            <person name="Rechtsteiner A."/>
            <person name="Rho M."/>
            <person name="Rogozin I.B."/>
            <person name="Sakarya O."/>
            <person name="Salamov A."/>
            <person name="Schaack S."/>
            <person name="Shapiro H."/>
            <person name="Shiga Y."/>
            <person name="Skalitzky C."/>
            <person name="Smith Z."/>
            <person name="Souvorov A."/>
            <person name="Sung W."/>
            <person name="Tang Z."/>
            <person name="Tsuchiya D."/>
            <person name="Tu H."/>
            <person name="Vos H."/>
            <person name="Wang M."/>
            <person name="Wolf Y.I."/>
            <person name="Yamagata H."/>
            <person name="Yamada T."/>
            <person name="Ye Y."/>
            <person name="Shaw J.R."/>
            <person name="Andrews J."/>
            <person name="Crease T.J."/>
            <person name="Tang H."/>
            <person name="Lucas S.M."/>
            <person name="Robertson H.M."/>
            <person name="Bork P."/>
            <person name="Koonin E.V."/>
            <person name="Zdobnov E.M."/>
            <person name="Grigoriev I.V."/>
            <person name="Lynch M."/>
            <person name="Boore J.L."/>
        </authorList>
    </citation>
    <scope>NUCLEOTIDE SEQUENCE [LARGE SCALE GENOMIC DNA]</scope>
</reference>
<dbReference type="PANTHER" id="PTHR33198:SF21">
    <property type="entry name" value="RETROTRANSPOSON GAG DOMAIN-CONTAINING PROTEIN"/>
    <property type="match status" value="1"/>
</dbReference>
<dbReference type="PROSITE" id="PS50158">
    <property type="entry name" value="ZF_CCHC"/>
    <property type="match status" value="1"/>
</dbReference>
<name>E9G9N5_DAPPU</name>
<dbReference type="GO" id="GO:0003676">
    <property type="term" value="F:nucleic acid binding"/>
    <property type="evidence" value="ECO:0007669"/>
    <property type="project" value="InterPro"/>
</dbReference>
<evidence type="ECO:0000256" key="1">
    <source>
        <dbReference type="PROSITE-ProRule" id="PRU00047"/>
    </source>
</evidence>
<proteinExistence type="predicted"/>
<dbReference type="InParanoid" id="E9G9N5"/>
<organism evidence="4 5">
    <name type="scientific">Daphnia pulex</name>
    <name type="common">Water flea</name>
    <dbReference type="NCBI Taxonomy" id="6669"/>
    <lineage>
        <taxon>Eukaryota</taxon>
        <taxon>Metazoa</taxon>
        <taxon>Ecdysozoa</taxon>
        <taxon>Arthropoda</taxon>
        <taxon>Crustacea</taxon>
        <taxon>Branchiopoda</taxon>
        <taxon>Diplostraca</taxon>
        <taxon>Cladocera</taxon>
        <taxon>Anomopoda</taxon>
        <taxon>Daphniidae</taxon>
        <taxon>Daphnia</taxon>
    </lineage>
</organism>
<keyword evidence="1" id="KW-0479">Metal-binding</keyword>
<keyword evidence="1" id="KW-0863">Zinc-finger</keyword>
<dbReference type="eggNOG" id="KOG0017">
    <property type="taxonomic scope" value="Eukaryota"/>
</dbReference>